<evidence type="ECO:0000256" key="7">
    <source>
        <dbReference type="SAM" id="MobiDB-lite"/>
    </source>
</evidence>
<dbReference type="InterPro" id="IPR024079">
    <property type="entry name" value="MetalloPept_cat_dom_sf"/>
</dbReference>
<comment type="cofactor">
    <cofactor evidence="6">
        <name>Ca(2+)</name>
        <dbReference type="ChEBI" id="CHEBI:29108"/>
    </cofactor>
    <text evidence="6">Can bind about 5 Ca(2+) ions per subunit.</text>
</comment>
<evidence type="ECO:0000256" key="3">
    <source>
        <dbReference type="ARBA" id="ARBA00022801"/>
    </source>
</evidence>
<keyword evidence="6" id="KW-0106">Calcium</keyword>
<dbReference type="InterPro" id="IPR006026">
    <property type="entry name" value="Peptidase_Metallo"/>
</dbReference>
<feature type="binding site" evidence="6">
    <location>
        <position position="51"/>
    </location>
    <ligand>
        <name>Ca(2+)</name>
        <dbReference type="ChEBI" id="CHEBI:29108"/>
        <label>3</label>
    </ligand>
</feature>
<dbReference type="STRING" id="35608.A0A2U1QFQ5"/>
<feature type="binding site" evidence="6">
    <location>
        <position position="76"/>
    </location>
    <ligand>
        <name>Zn(2+)</name>
        <dbReference type="ChEBI" id="CHEBI:29105"/>
        <label>2</label>
        <note>catalytic</note>
    </ligand>
</feature>
<keyword evidence="10" id="KW-1185">Reference proteome</keyword>
<evidence type="ECO:0000259" key="8">
    <source>
        <dbReference type="SMART" id="SM00235"/>
    </source>
</evidence>
<sequence>MGTGSTGQTGPKMAKSIPSNHGDGSPFDGPSGVLAHAFSPTDGRLHFDADENWSVGPEPVPDTIDLQSVALHEIGHLLGLAHSEDENAAMWSSFPVGSLKGLNSDDILGVKALYIVT</sequence>
<evidence type="ECO:0000256" key="1">
    <source>
        <dbReference type="ARBA" id="ARBA00022670"/>
    </source>
</evidence>
<dbReference type="GO" id="GO:0004222">
    <property type="term" value="F:metalloendopeptidase activity"/>
    <property type="evidence" value="ECO:0007669"/>
    <property type="project" value="InterPro"/>
</dbReference>
<feature type="binding site" evidence="6">
    <location>
        <position position="23"/>
    </location>
    <ligand>
        <name>Zn(2+)</name>
        <dbReference type="ChEBI" id="CHEBI:29105"/>
        <label>1</label>
    </ligand>
</feature>
<comment type="cofactor">
    <cofactor evidence="6">
        <name>Zn(2+)</name>
        <dbReference type="ChEBI" id="CHEBI:29105"/>
    </cofactor>
    <text evidence="6">Binds 2 Zn(2+) ions per subunit.</text>
</comment>
<dbReference type="PANTHER" id="PTHR10201:SF213">
    <property type="entry name" value="METALLOENDOPROTEINASE 2-MMP-LIKE"/>
    <property type="match status" value="1"/>
</dbReference>
<feature type="binding site" evidence="6">
    <location>
        <position position="82"/>
    </location>
    <ligand>
        <name>Zn(2+)</name>
        <dbReference type="ChEBI" id="CHEBI:29105"/>
        <label>2</label>
        <note>catalytic</note>
    </ligand>
</feature>
<comment type="caution">
    <text evidence="9">The sequence shown here is derived from an EMBL/GenBank/DDBJ whole genome shotgun (WGS) entry which is preliminary data.</text>
</comment>
<feature type="binding site" evidence="6">
    <location>
        <position position="48"/>
    </location>
    <ligand>
        <name>Ca(2+)</name>
        <dbReference type="ChEBI" id="CHEBI:29108"/>
        <label>3</label>
    </ligand>
</feature>
<evidence type="ECO:0000256" key="2">
    <source>
        <dbReference type="ARBA" id="ARBA00022723"/>
    </source>
</evidence>
<dbReference type="SUPFAM" id="SSF55486">
    <property type="entry name" value="Metalloproteases ('zincins'), catalytic domain"/>
    <property type="match status" value="1"/>
</dbReference>
<feature type="binding site" evidence="6">
    <location>
        <position position="46"/>
    </location>
    <ligand>
        <name>Zn(2+)</name>
        <dbReference type="ChEBI" id="CHEBI:29105"/>
        <label>1</label>
    </ligand>
</feature>
<feature type="binding site" evidence="6">
    <location>
        <position position="21"/>
    </location>
    <ligand>
        <name>Zn(2+)</name>
        <dbReference type="ChEBI" id="CHEBI:29105"/>
        <label>1</label>
    </ligand>
</feature>
<keyword evidence="4 6" id="KW-0862">Zinc</keyword>
<accession>A0A2U1QFQ5</accession>
<reference evidence="9 10" key="1">
    <citation type="journal article" date="2018" name="Mol. Plant">
        <title>The genome of Artemisia annua provides insight into the evolution of Asteraceae family and artemisinin biosynthesis.</title>
        <authorList>
            <person name="Shen Q."/>
            <person name="Zhang L."/>
            <person name="Liao Z."/>
            <person name="Wang S."/>
            <person name="Yan T."/>
            <person name="Shi P."/>
            <person name="Liu M."/>
            <person name="Fu X."/>
            <person name="Pan Q."/>
            <person name="Wang Y."/>
            <person name="Lv Z."/>
            <person name="Lu X."/>
            <person name="Zhang F."/>
            <person name="Jiang W."/>
            <person name="Ma Y."/>
            <person name="Chen M."/>
            <person name="Hao X."/>
            <person name="Li L."/>
            <person name="Tang Y."/>
            <person name="Lv G."/>
            <person name="Zhou Y."/>
            <person name="Sun X."/>
            <person name="Brodelius P.E."/>
            <person name="Rose J.K.C."/>
            <person name="Tang K."/>
        </authorList>
    </citation>
    <scope>NUCLEOTIDE SEQUENCE [LARGE SCALE GENOMIC DNA]</scope>
    <source>
        <strain evidence="10">cv. Huhao1</strain>
        <tissue evidence="9">Leaf</tissue>
    </source>
</reference>
<dbReference type="GO" id="GO:0030198">
    <property type="term" value="P:extracellular matrix organization"/>
    <property type="evidence" value="ECO:0007669"/>
    <property type="project" value="TreeGrafter"/>
</dbReference>
<dbReference type="EMBL" id="PKPP01000157">
    <property type="protein sequence ID" value="PWA96832.1"/>
    <property type="molecule type" value="Genomic_DNA"/>
</dbReference>
<feature type="region of interest" description="Disordered" evidence="7">
    <location>
        <begin position="1"/>
        <end position="37"/>
    </location>
</feature>
<dbReference type="Pfam" id="PF00413">
    <property type="entry name" value="Peptidase_M10"/>
    <property type="match status" value="1"/>
</dbReference>
<gene>
    <name evidence="9" type="ORF">CTI12_AA036140</name>
</gene>
<evidence type="ECO:0000313" key="9">
    <source>
        <dbReference type="EMBL" id="PWA96832.1"/>
    </source>
</evidence>
<feature type="binding site" evidence="6">
    <location>
        <position position="72"/>
    </location>
    <ligand>
        <name>Zn(2+)</name>
        <dbReference type="ChEBI" id="CHEBI:29105"/>
        <label>2</label>
        <note>catalytic</note>
    </ligand>
</feature>
<feature type="domain" description="Peptidase metallopeptidase" evidence="8">
    <location>
        <begin position="6"/>
        <end position="116"/>
    </location>
</feature>
<protein>
    <recommendedName>
        <fullName evidence="8">Peptidase metallopeptidase domain-containing protein</fullName>
    </recommendedName>
</protein>
<dbReference type="GO" id="GO:0031012">
    <property type="term" value="C:extracellular matrix"/>
    <property type="evidence" value="ECO:0007669"/>
    <property type="project" value="InterPro"/>
</dbReference>
<dbReference type="PRINTS" id="PR00138">
    <property type="entry name" value="MATRIXIN"/>
</dbReference>
<evidence type="ECO:0000313" key="10">
    <source>
        <dbReference type="Proteomes" id="UP000245207"/>
    </source>
</evidence>
<feature type="active site" evidence="5">
    <location>
        <position position="73"/>
    </location>
</feature>
<feature type="binding site" evidence="6">
    <location>
        <position position="29"/>
    </location>
    <ligand>
        <name>Ca(2+)</name>
        <dbReference type="ChEBI" id="CHEBI:29108"/>
        <label>3</label>
    </ligand>
</feature>
<proteinExistence type="predicted"/>
<dbReference type="InterPro" id="IPR001818">
    <property type="entry name" value="Pept_M10_metallopeptidase"/>
</dbReference>
<evidence type="ECO:0000256" key="6">
    <source>
        <dbReference type="PIRSR" id="PIRSR621190-2"/>
    </source>
</evidence>
<dbReference type="SMART" id="SM00235">
    <property type="entry name" value="ZnMc"/>
    <property type="match status" value="1"/>
</dbReference>
<organism evidence="9 10">
    <name type="scientific">Artemisia annua</name>
    <name type="common">Sweet wormwood</name>
    <dbReference type="NCBI Taxonomy" id="35608"/>
    <lineage>
        <taxon>Eukaryota</taxon>
        <taxon>Viridiplantae</taxon>
        <taxon>Streptophyta</taxon>
        <taxon>Embryophyta</taxon>
        <taxon>Tracheophyta</taxon>
        <taxon>Spermatophyta</taxon>
        <taxon>Magnoliopsida</taxon>
        <taxon>eudicotyledons</taxon>
        <taxon>Gunneridae</taxon>
        <taxon>Pentapetalae</taxon>
        <taxon>asterids</taxon>
        <taxon>campanulids</taxon>
        <taxon>Asterales</taxon>
        <taxon>Asteraceae</taxon>
        <taxon>Asteroideae</taxon>
        <taxon>Anthemideae</taxon>
        <taxon>Artemisiinae</taxon>
        <taxon>Artemisia</taxon>
    </lineage>
</organism>
<keyword evidence="1" id="KW-0645">Protease</keyword>
<dbReference type="AlphaFoldDB" id="A0A2U1QFQ5"/>
<feature type="binding site" evidence="6">
    <location>
        <position position="31"/>
    </location>
    <ligand>
        <name>Ca(2+)</name>
        <dbReference type="ChEBI" id="CHEBI:29108"/>
        <label>3</label>
    </ligand>
</feature>
<keyword evidence="3" id="KW-0378">Hydrolase</keyword>
<feature type="binding site" evidence="6">
    <location>
        <position position="51"/>
    </location>
    <ligand>
        <name>Ca(2+)</name>
        <dbReference type="ChEBI" id="CHEBI:29108"/>
        <label>1</label>
    </ligand>
</feature>
<dbReference type="Proteomes" id="UP000245207">
    <property type="component" value="Unassembled WGS sequence"/>
</dbReference>
<dbReference type="GO" id="GO:0030574">
    <property type="term" value="P:collagen catabolic process"/>
    <property type="evidence" value="ECO:0007669"/>
    <property type="project" value="TreeGrafter"/>
</dbReference>
<dbReference type="GO" id="GO:0008270">
    <property type="term" value="F:zinc ion binding"/>
    <property type="evidence" value="ECO:0007669"/>
    <property type="project" value="InterPro"/>
</dbReference>
<feature type="binding site" evidence="6">
    <location>
        <position position="36"/>
    </location>
    <ligand>
        <name>Zn(2+)</name>
        <dbReference type="ChEBI" id="CHEBI:29105"/>
        <label>1</label>
    </ligand>
</feature>
<name>A0A2U1QFQ5_ARTAN</name>
<feature type="binding site" evidence="6">
    <location>
        <position position="28"/>
    </location>
    <ligand>
        <name>Ca(2+)</name>
        <dbReference type="ChEBI" id="CHEBI:29108"/>
        <label>3</label>
    </ligand>
</feature>
<evidence type="ECO:0000256" key="5">
    <source>
        <dbReference type="PIRSR" id="PIRSR621190-1"/>
    </source>
</evidence>
<dbReference type="OrthoDB" id="406838at2759"/>
<evidence type="ECO:0000256" key="4">
    <source>
        <dbReference type="ARBA" id="ARBA00022833"/>
    </source>
</evidence>
<dbReference type="PANTHER" id="PTHR10201">
    <property type="entry name" value="MATRIX METALLOPROTEINASE"/>
    <property type="match status" value="1"/>
</dbReference>
<dbReference type="InterPro" id="IPR021190">
    <property type="entry name" value="Pept_M10A"/>
</dbReference>
<feature type="binding site" evidence="6">
    <location>
        <position position="90"/>
    </location>
    <ligand>
        <name>Zn(2+)</name>
        <dbReference type="ChEBI" id="CHEBI:29105"/>
        <label>2</label>
        <note>catalytic</note>
    </ligand>
</feature>
<dbReference type="GO" id="GO:0006508">
    <property type="term" value="P:proteolysis"/>
    <property type="evidence" value="ECO:0007669"/>
    <property type="project" value="UniProtKB-KW"/>
</dbReference>
<dbReference type="Gene3D" id="3.40.390.10">
    <property type="entry name" value="Collagenase (Catalytic Domain)"/>
    <property type="match status" value="1"/>
</dbReference>
<keyword evidence="2 6" id="KW-0479">Metal-binding</keyword>